<dbReference type="InterPro" id="IPR011333">
    <property type="entry name" value="SKP1/BTB/POZ_sf"/>
</dbReference>
<evidence type="ECO:0000313" key="2">
    <source>
        <dbReference type="EMBL" id="RSH81514.1"/>
    </source>
</evidence>
<sequence length="216" mass="24415">MNEAENLGPEEAKEPIWDEDYDDRSADTVFVPSDEVHFRVHSWQLKKKSGFATGMFEVASNDDPAQQPLQLDTSARVLRIFFDALFSSGKPVIDSSDQDADDLLGLADKFQSPAVKDKILDALVHSPLVGKDPKRYFFLAARMARPSLARRAAEQMNDPIEDWTAEDVNEAGGRYFLALLWSAMRQEMLGVHYHGPPRWVTDPWAKVGDSLDRHLR</sequence>
<dbReference type="Pfam" id="PF00651">
    <property type="entry name" value="BTB"/>
    <property type="match status" value="1"/>
</dbReference>
<accession>A0A427XRQ4</accession>
<dbReference type="EMBL" id="RSCD01000030">
    <property type="protein sequence ID" value="RSH81514.1"/>
    <property type="molecule type" value="Genomic_DNA"/>
</dbReference>
<dbReference type="InterPro" id="IPR000210">
    <property type="entry name" value="BTB/POZ_dom"/>
</dbReference>
<protein>
    <recommendedName>
        <fullName evidence="1">BTB domain-containing protein</fullName>
    </recommendedName>
</protein>
<dbReference type="Gene3D" id="3.30.710.10">
    <property type="entry name" value="Potassium Channel Kv1.1, Chain A"/>
    <property type="match status" value="1"/>
</dbReference>
<feature type="domain" description="BTB" evidence="1">
    <location>
        <begin position="26"/>
        <end position="125"/>
    </location>
</feature>
<dbReference type="Proteomes" id="UP000279259">
    <property type="component" value="Unassembled WGS sequence"/>
</dbReference>
<keyword evidence="3" id="KW-1185">Reference proteome</keyword>
<reference evidence="2 3" key="1">
    <citation type="submission" date="2018-11" db="EMBL/GenBank/DDBJ databases">
        <title>Genome sequence of Saitozyma podzolica DSM 27192.</title>
        <authorList>
            <person name="Aliyu H."/>
            <person name="Gorte O."/>
            <person name="Ochsenreither K."/>
        </authorList>
    </citation>
    <scope>NUCLEOTIDE SEQUENCE [LARGE SCALE GENOMIC DNA]</scope>
    <source>
        <strain evidence="2 3">DSM 27192</strain>
    </source>
</reference>
<comment type="caution">
    <text evidence="2">The sequence shown here is derived from an EMBL/GenBank/DDBJ whole genome shotgun (WGS) entry which is preliminary data.</text>
</comment>
<gene>
    <name evidence="2" type="ORF">EHS25_006871</name>
</gene>
<evidence type="ECO:0000259" key="1">
    <source>
        <dbReference type="Pfam" id="PF00651"/>
    </source>
</evidence>
<evidence type="ECO:0000313" key="3">
    <source>
        <dbReference type="Proteomes" id="UP000279259"/>
    </source>
</evidence>
<dbReference type="SUPFAM" id="SSF54695">
    <property type="entry name" value="POZ domain"/>
    <property type="match status" value="1"/>
</dbReference>
<organism evidence="2 3">
    <name type="scientific">Saitozyma podzolica</name>
    <dbReference type="NCBI Taxonomy" id="1890683"/>
    <lineage>
        <taxon>Eukaryota</taxon>
        <taxon>Fungi</taxon>
        <taxon>Dikarya</taxon>
        <taxon>Basidiomycota</taxon>
        <taxon>Agaricomycotina</taxon>
        <taxon>Tremellomycetes</taxon>
        <taxon>Tremellales</taxon>
        <taxon>Trimorphomycetaceae</taxon>
        <taxon>Saitozyma</taxon>
    </lineage>
</organism>
<dbReference type="STRING" id="1890683.A0A427XRQ4"/>
<proteinExistence type="predicted"/>
<name>A0A427XRQ4_9TREE</name>
<dbReference type="AlphaFoldDB" id="A0A427XRQ4"/>